<dbReference type="Pfam" id="PF01833">
    <property type="entry name" value="TIG"/>
    <property type="match status" value="1"/>
</dbReference>
<evidence type="ECO:0000313" key="5">
    <source>
        <dbReference type="EMBL" id="CUI14595.1"/>
    </source>
</evidence>
<accession>A0A0S4KJN2</accession>
<evidence type="ECO:0000259" key="4">
    <source>
        <dbReference type="PROSITE" id="PS50026"/>
    </source>
</evidence>
<proteinExistence type="predicted"/>
<dbReference type="Pfam" id="PF23106">
    <property type="entry name" value="EGF_Teneurin"/>
    <property type="match status" value="1"/>
</dbReference>
<dbReference type="CDD" id="cd00102">
    <property type="entry name" value="IPT"/>
    <property type="match status" value="1"/>
</dbReference>
<feature type="transmembrane region" description="Helical" evidence="3">
    <location>
        <begin position="1553"/>
        <end position="1573"/>
    </location>
</feature>
<gene>
    <name evidence="5" type="ORF">BSAL_08320</name>
</gene>
<feature type="transmembrane region" description="Helical" evidence="3">
    <location>
        <begin position="1580"/>
        <end position="1600"/>
    </location>
</feature>
<dbReference type="PANTHER" id="PTHR11319">
    <property type="entry name" value="G PROTEIN-COUPLED RECEPTOR-RELATED"/>
    <property type="match status" value="1"/>
</dbReference>
<evidence type="ECO:0000256" key="2">
    <source>
        <dbReference type="SAM" id="MobiDB-lite"/>
    </source>
</evidence>
<feature type="transmembrane region" description="Helical" evidence="3">
    <location>
        <begin position="1413"/>
        <end position="1432"/>
    </location>
</feature>
<dbReference type="PROSITE" id="PS00022">
    <property type="entry name" value="EGF_1"/>
    <property type="match status" value="1"/>
</dbReference>
<keyword evidence="1" id="KW-1015">Disulfide bond</keyword>
<dbReference type="PROSITE" id="PS50026">
    <property type="entry name" value="EGF_3"/>
    <property type="match status" value="1"/>
</dbReference>
<dbReference type="VEuPathDB" id="TriTrypDB:BSAL_08320"/>
<feature type="transmembrane region" description="Helical" evidence="3">
    <location>
        <begin position="1612"/>
        <end position="1634"/>
    </location>
</feature>
<reference evidence="6" key="1">
    <citation type="submission" date="2015-09" db="EMBL/GenBank/DDBJ databases">
        <authorList>
            <consortium name="Pathogen Informatics"/>
        </authorList>
    </citation>
    <scope>NUCLEOTIDE SEQUENCE [LARGE SCALE GENOMIC DNA]</scope>
    <source>
        <strain evidence="6">Lake Konstanz</strain>
    </source>
</reference>
<sequence>MSSGGCSCFNDAINGYFSGAACENCYGTFSGANCNVTCSAGTGVVVGRACVCAAGFLGSDCSVSCPASGIDGVCNGHGSCSLSANGTSAECACQPNYYGATCDVFCSVAYCMSERQGLYRAQCNPNNGTCECQQTSLGNFAGANCSVCAPEWSGIECNIPCECSGNGQCDRYLGTCICNFAENTGFWTGANCSTCAVGYMGSACTIKNVEISAAGTAGEAIINSGYPATGVSLQDDAFGVMYVGANPIVLVNITGPNSSAVSAGVLHLLPAATTVAVSASIANTTHVLIWCVVDSVDYVRIFVPRDPVAFLALGSVHVVNASSSRRRFDTLGTLTASSALSATSALIGCTVTATSGQSIANVLCNDGSTRQIILVNTKEIASISFAMNGSIFIIAGTRVSSSSSSTSSSSSSSSGGTVSTPNSGWFRDAYDATSVNWDILFTSDYQSSPFDACKEDPVTLNALCPSALGCVTFPDFTVDEMVCAWTQVLVDVTTNAVSSRSILFARVYIANGSFVETSANGSAPNTPRVIAGGLEVTAMTGDLLFGIVIAAVLDSTNTTILYKIDHLTLALTGTYQVPRTLGDSSLVSSLSVDSTLRILYMSMSTSLSIEMVSLNLFGVKNVVPTTADLRGGRVVTVHGEGFLSTETYLCFFGSVPSETNATFVDNSTLLCVAPPASEDNESSDVCIGLNVNVQAGGIRTTNVSYVPIYRPLSAVLNYAYTAAGQGIGDSHVPTAITVSGFGFISSDAPSCKFLDSSGPNGSLRLIFETTNVSYLSTSEVVCNQPNLTSAGPSVPPAVIYYSHDSTVYSTTAATYAAVGVFDHLRAQDAAGNSLSATDTTEIQVVAQVRALLPAVVMLAADTFGNLMGSLDTASRPMKCSAANPISGASEVSYWSNDTILTMTMTAGVANFNQMIFSSPPSGLLNLYCFDTRDLINFVTFPVRVLVGEATLAPNPKVTVADIAGNLITTSAGLPAQARLSYRSRQPDGMNDGGIVITDNTIVAAVTDDGTYEFAGVSVRTVFDTALQLTVFASQTIKTLVTSPLPQQKCVSGTEYAATGSFNCEPCPQYGICDGTSNVITEPGHWRANYQAFTFYACEPAEACPQSTQCGNGYQGPLCGSCADGYGLSGSECMPCEKASLNAAFIFLLFIALSLLIYFLSIFSMPFSTYEDNLIGIGGSEEQQNALLPIFVKLIISHFQIASVVPVKDLSLPAWIASFFTTSKDFSSFNPNLSFLSCAVAHDAENRMITTIVSVPLLIGCLAIVAIGVAWWQNRTFVARQLRGSKNARKRQLEALKNPTTSHVRDMKYIKATFDAEDRVAVLKHHTELLGWTDDAEEVWKTNNPAASGFFAPPERLEGIVVDNHDIANLQDSALPALGDSSLQASRTPSAQLETSIRQVVGSTIPAPPLWHRWLNMVLLVANVTLFFMYPSIVENCVNAMKCTTLDAGPNLPPLSVLTADPAIDCNSDAYEHRTLRLAILFIALFGAGTPLLSAFLIVAVQHITCRGDISISKRMFSFMTKGYRLWFWEGISLARKAMIVVVVTLVPSSEVRTLSAVWIMTVFLAVSALVSPWANNSLAVFENVSFATLIVSYSLLTLFYLDYVTSSDGAKITILFFVVLVNVLCILFFIKGLFDAARGFLFLLGKSNPRLMQLYIMLFDKSIDSRAIHKKKKNYDSVFCRPRQRSLHPVLYQGAV</sequence>
<dbReference type="InterPro" id="IPR014756">
    <property type="entry name" value="Ig_E-set"/>
</dbReference>
<dbReference type="Gene3D" id="2.60.40.10">
    <property type="entry name" value="Immunoglobulins"/>
    <property type="match status" value="1"/>
</dbReference>
<dbReference type="OrthoDB" id="18487at2759"/>
<keyword evidence="3" id="KW-1133">Transmembrane helix</keyword>
<protein>
    <submittedName>
        <fullName evidence="5">Transmembrane protein, putative</fullName>
    </submittedName>
</protein>
<evidence type="ECO:0000256" key="3">
    <source>
        <dbReference type="SAM" id="Phobius"/>
    </source>
</evidence>
<dbReference type="Proteomes" id="UP000051952">
    <property type="component" value="Unassembled WGS sequence"/>
</dbReference>
<dbReference type="InterPro" id="IPR002049">
    <property type="entry name" value="LE_dom"/>
</dbReference>
<organism evidence="5 6">
    <name type="scientific">Bodo saltans</name>
    <name type="common">Flagellated protozoan</name>
    <dbReference type="NCBI Taxonomy" id="75058"/>
    <lineage>
        <taxon>Eukaryota</taxon>
        <taxon>Discoba</taxon>
        <taxon>Euglenozoa</taxon>
        <taxon>Kinetoplastea</taxon>
        <taxon>Metakinetoplastina</taxon>
        <taxon>Eubodonida</taxon>
        <taxon>Bodonidae</taxon>
        <taxon>Bodo</taxon>
    </lineage>
</organism>
<evidence type="ECO:0000256" key="1">
    <source>
        <dbReference type="PROSITE-ProRule" id="PRU00076"/>
    </source>
</evidence>
<comment type="caution">
    <text evidence="1">Lacks conserved residue(s) required for the propagation of feature annotation.</text>
</comment>
<dbReference type="SUPFAM" id="SSF81296">
    <property type="entry name" value="E set domains"/>
    <property type="match status" value="1"/>
</dbReference>
<feature type="compositionally biased region" description="Low complexity" evidence="2">
    <location>
        <begin position="401"/>
        <end position="419"/>
    </location>
</feature>
<dbReference type="SMART" id="SM00181">
    <property type="entry name" value="EGF"/>
    <property type="match status" value="5"/>
</dbReference>
<keyword evidence="3 5" id="KW-0812">Transmembrane</keyword>
<feature type="disulfide bond" evidence="1">
    <location>
        <begin position="74"/>
        <end position="91"/>
    </location>
</feature>
<feature type="domain" description="EGF-like" evidence="4">
    <location>
        <begin position="62"/>
        <end position="103"/>
    </location>
</feature>
<keyword evidence="1" id="KW-0245">EGF-like domain</keyword>
<dbReference type="CDD" id="cd00055">
    <property type="entry name" value="EGF_Lam"/>
    <property type="match status" value="3"/>
</dbReference>
<name>A0A0S4KJN2_BODSA</name>
<feature type="transmembrane region" description="Helical" evidence="3">
    <location>
        <begin position="1525"/>
        <end position="1547"/>
    </location>
</feature>
<evidence type="ECO:0000313" key="6">
    <source>
        <dbReference type="Proteomes" id="UP000051952"/>
    </source>
</evidence>
<dbReference type="InterPro" id="IPR000742">
    <property type="entry name" value="EGF"/>
</dbReference>
<feature type="transmembrane region" description="Helical" evidence="3">
    <location>
        <begin position="1477"/>
        <end position="1504"/>
    </location>
</feature>
<dbReference type="InterPro" id="IPR013783">
    <property type="entry name" value="Ig-like_fold"/>
</dbReference>
<feature type="transmembrane region" description="Helical" evidence="3">
    <location>
        <begin position="1142"/>
        <end position="1164"/>
    </location>
</feature>
<keyword evidence="6" id="KW-1185">Reference proteome</keyword>
<feature type="disulfide bond" evidence="1">
    <location>
        <begin position="93"/>
        <end position="102"/>
    </location>
</feature>
<feature type="transmembrane region" description="Helical" evidence="3">
    <location>
        <begin position="1251"/>
        <end position="1271"/>
    </location>
</feature>
<dbReference type="PANTHER" id="PTHR11319:SF35">
    <property type="entry name" value="OUTER MEMBRANE PROTEIN PMPC-RELATED"/>
    <property type="match status" value="1"/>
</dbReference>
<dbReference type="EMBL" id="CYKH01001432">
    <property type="protein sequence ID" value="CUI14595.1"/>
    <property type="molecule type" value="Genomic_DNA"/>
</dbReference>
<keyword evidence="3" id="KW-0472">Membrane</keyword>
<dbReference type="InterPro" id="IPR002909">
    <property type="entry name" value="IPT_dom"/>
</dbReference>
<feature type="region of interest" description="Disordered" evidence="2">
    <location>
        <begin position="401"/>
        <end position="420"/>
    </location>
</feature>